<dbReference type="Proteomes" id="UP001159363">
    <property type="component" value="Chromosome X"/>
</dbReference>
<organism evidence="2 3">
    <name type="scientific">Dryococelus australis</name>
    <dbReference type="NCBI Taxonomy" id="614101"/>
    <lineage>
        <taxon>Eukaryota</taxon>
        <taxon>Metazoa</taxon>
        <taxon>Ecdysozoa</taxon>
        <taxon>Arthropoda</taxon>
        <taxon>Hexapoda</taxon>
        <taxon>Insecta</taxon>
        <taxon>Pterygota</taxon>
        <taxon>Neoptera</taxon>
        <taxon>Polyneoptera</taxon>
        <taxon>Phasmatodea</taxon>
        <taxon>Verophasmatodea</taxon>
        <taxon>Anareolatae</taxon>
        <taxon>Phasmatidae</taxon>
        <taxon>Eurycanthinae</taxon>
        <taxon>Dryococelus</taxon>
    </lineage>
</organism>
<evidence type="ECO:0000256" key="1">
    <source>
        <dbReference type="SAM" id="MobiDB-lite"/>
    </source>
</evidence>
<feature type="region of interest" description="Disordered" evidence="1">
    <location>
        <begin position="383"/>
        <end position="410"/>
    </location>
</feature>
<keyword evidence="3" id="KW-1185">Reference proteome</keyword>
<feature type="compositionally biased region" description="Polar residues" evidence="1">
    <location>
        <begin position="388"/>
        <end position="400"/>
    </location>
</feature>
<evidence type="ECO:0000313" key="3">
    <source>
        <dbReference type="Proteomes" id="UP001159363"/>
    </source>
</evidence>
<reference evidence="2 3" key="1">
    <citation type="submission" date="2023-02" db="EMBL/GenBank/DDBJ databases">
        <title>LHISI_Scaffold_Assembly.</title>
        <authorList>
            <person name="Stuart O.P."/>
            <person name="Cleave R."/>
            <person name="Magrath M.J.L."/>
            <person name="Mikheyev A.S."/>
        </authorList>
    </citation>
    <scope>NUCLEOTIDE SEQUENCE [LARGE SCALE GENOMIC DNA]</scope>
    <source>
        <strain evidence="2">Daus_M_001</strain>
        <tissue evidence="2">Leg muscle</tissue>
    </source>
</reference>
<feature type="region of interest" description="Disordered" evidence="1">
    <location>
        <begin position="143"/>
        <end position="164"/>
    </location>
</feature>
<name>A0ABQ9HTW3_9NEOP</name>
<gene>
    <name evidence="2" type="ORF">PR048_014035</name>
</gene>
<sequence length="410" mass="45553">MQDYYQQCGILQSISYSRPLASHTGEPGSIPGLVAHVASHVVIAPDDDADGRALPRYDYTARRSLKVAIYRLEDSANVKRLQLLLSTVYSWKTAIGWLFAKEKGRKGERKRDKKKEREKRFRRLLTSRSSEPMRVIEVNMEWRQNEGAGETGAPRENPPTNGIVRHDSQLASSLAAHNQSPCPNIELLFCQHVQRKRRGLALRLEHCLKAVHDKGGSRAGFMIPRREQRLVEFPADSARPASALKLENRAPVQWRVVECCKVSWRLLTAVHSRCTRQERESAVQPGESECIPTTHKRAIRDLLHASCGGSSRLPGTVFPTLRQRNAGAIRVRLPRVSSAPSPLSATTCTGVQGSRLAACSYETSSAAPELRGGGKREILEKTRRPMASSGTVPTCENPFTRSGIEPGSPW</sequence>
<accession>A0ABQ9HTW3</accession>
<evidence type="ECO:0000313" key="2">
    <source>
        <dbReference type="EMBL" id="KAJ8887817.1"/>
    </source>
</evidence>
<comment type="caution">
    <text evidence="2">The sequence shown here is derived from an EMBL/GenBank/DDBJ whole genome shotgun (WGS) entry which is preliminary data.</text>
</comment>
<proteinExistence type="predicted"/>
<dbReference type="EMBL" id="JARBHB010000004">
    <property type="protein sequence ID" value="KAJ8887817.1"/>
    <property type="molecule type" value="Genomic_DNA"/>
</dbReference>
<protein>
    <submittedName>
        <fullName evidence="2">Uncharacterized protein</fullName>
    </submittedName>
</protein>